<dbReference type="EMBL" id="BAAAOB010000002">
    <property type="protein sequence ID" value="GAA1792228.1"/>
    <property type="molecule type" value="Genomic_DNA"/>
</dbReference>
<dbReference type="PANTHER" id="PTHR43567:SF1">
    <property type="entry name" value="FLAVOREDOXIN"/>
    <property type="match status" value="1"/>
</dbReference>
<dbReference type="Pfam" id="PF01613">
    <property type="entry name" value="Flavin_Reduct"/>
    <property type="match status" value="1"/>
</dbReference>
<reference evidence="6" key="1">
    <citation type="journal article" date="2019" name="Int. J. Syst. Evol. Microbiol.">
        <title>The Global Catalogue of Microorganisms (GCM) 10K type strain sequencing project: providing services to taxonomists for standard genome sequencing and annotation.</title>
        <authorList>
            <consortium name="The Broad Institute Genomics Platform"/>
            <consortium name="The Broad Institute Genome Sequencing Center for Infectious Disease"/>
            <person name="Wu L."/>
            <person name="Ma J."/>
        </authorList>
    </citation>
    <scope>NUCLEOTIDE SEQUENCE [LARGE SCALE GENOMIC DNA]</scope>
    <source>
        <strain evidence="6">JCM 14736</strain>
    </source>
</reference>
<evidence type="ECO:0000256" key="2">
    <source>
        <dbReference type="ARBA" id="ARBA00022630"/>
    </source>
</evidence>
<sequence>MLRRAPKRHAITLFRMLETNPSTIDPSGVHRTITPSVLYFGTPVGVLSTANADGTSNLAPISSYWALDDLLVIGLGASGHSIANLRRRPELVLNLVDEGRWEPVERLGRTTGADPIPEGKREGTRFVADKFRMVGWHPLRSSSVAPDRVAELPVHLEARVTGIHEEPDGIASVHARVRAVHVADELTVPGTSHVNPERWRPLIYNFRHYYGLGDRRGIAGIAEVQ</sequence>
<dbReference type="Proteomes" id="UP001500851">
    <property type="component" value="Unassembled WGS sequence"/>
</dbReference>
<protein>
    <submittedName>
        <fullName evidence="5">Flavin reductase family protein</fullName>
    </submittedName>
</protein>
<dbReference type="SUPFAM" id="SSF50475">
    <property type="entry name" value="FMN-binding split barrel"/>
    <property type="match status" value="1"/>
</dbReference>
<dbReference type="Gene3D" id="2.30.110.10">
    <property type="entry name" value="Electron Transport, Fmn-binding Protein, Chain A"/>
    <property type="match status" value="1"/>
</dbReference>
<dbReference type="InterPro" id="IPR052174">
    <property type="entry name" value="Flavoredoxin"/>
</dbReference>
<dbReference type="PANTHER" id="PTHR43567">
    <property type="entry name" value="FLAVOREDOXIN-RELATED-RELATED"/>
    <property type="match status" value="1"/>
</dbReference>
<name>A0ABP4XXS7_9MICO</name>
<comment type="caution">
    <text evidence="5">The sequence shown here is derived from an EMBL/GenBank/DDBJ whole genome shotgun (WGS) entry which is preliminary data.</text>
</comment>
<comment type="cofactor">
    <cofactor evidence="1">
        <name>FMN</name>
        <dbReference type="ChEBI" id="CHEBI:58210"/>
    </cofactor>
</comment>
<organism evidence="5 6">
    <name type="scientific">Leucobacter iarius</name>
    <dbReference type="NCBI Taxonomy" id="333963"/>
    <lineage>
        <taxon>Bacteria</taxon>
        <taxon>Bacillati</taxon>
        <taxon>Actinomycetota</taxon>
        <taxon>Actinomycetes</taxon>
        <taxon>Micrococcales</taxon>
        <taxon>Microbacteriaceae</taxon>
        <taxon>Leucobacter</taxon>
    </lineage>
</organism>
<comment type="similarity">
    <text evidence="3">Belongs to the flavoredoxin family.</text>
</comment>
<gene>
    <name evidence="5" type="ORF">GCM10009768_21540</name>
</gene>
<evidence type="ECO:0000313" key="6">
    <source>
        <dbReference type="Proteomes" id="UP001500851"/>
    </source>
</evidence>
<evidence type="ECO:0000256" key="1">
    <source>
        <dbReference type="ARBA" id="ARBA00001917"/>
    </source>
</evidence>
<evidence type="ECO:0000313" key="5">
    <source>
        <dbReference type="EMBL" id="GAA1792228.1"/>
    </source>
</evidence>
<feature type="domain" description="Flavin reductase like" evidence="4">
    <location>
        <begin position="40"/>
        <end position="212"/>
    </location>
</feature>
<proteinExistence type="inferred from homology"/>
<accession>A0ABP4XXS7</accession>
<dbReference type="InterPro" id="IPR002563">
    <property type="entry name" value="Flavin_Rdtase-like_dom"/>
</dbReference>
<evidence type="ECO:0000259" key="4">
    <source>
        <dbReference type="Pfam" id="PF01613"/>
    </source>
</evidence>
<evidence type="ECO:0000256" key="3">
    <source>
        <dbReference type="ARBA" id="ARBA00038054"/>
    </source>
</evidence>
<dbReference type="InterPro" id="IPR012349">
    <property type="entry name" value="Split_barrel_FMN-bd"/>
</dbReference>
<keyword evidence="2" id="KW-0285">Flavoprotein</keyword>
<keyword evidence="6" id="KW-1185">Reference proteome</keyword>